<accession>A0ABS6CES5</accession>
<dbReference type="GO" id="GO:0004519">
    <property type="term" value="F:endonuclease activity"/>
    <property type="evidence" value="ECO:0007669"/>
    <property type="project" value="UniProtKB-KW"/>
</dbReference>
<evidence type="ECO:0000313" key="2">
    <source>
        <dbReference type="Proteomes" id="UP000720508"/>
    </source>
</evidence>
<gene>
    <name evidence="1" type="ORF">KN815_15080</name>
</gene>
<dbReference type="Proteomes" id="UP000720508">
    <property type="component" value="Unassembled WGS sequence"/>
</dbReference>
<keyword evidence="1" id="KW-0540">Nuclease</keyword>
<evidence type="ECO:0000313" key="1">
    <source>
        <dbReference type="EMBL" id="MBU3865345.1"/>
    </source>
</evidence>
<comment type="caution">
    <text evidence="1">The sequence shown here is derived from an EMBL/GenBank/DDBJ whole genome shotgun (WGS) entry which is preliminary data.</text>
</comment>
<dbReference type="EMBL" id="JAHLEM010000149">
    <property type="protein sequence ID" value="MBU3865345.1"/>
    <property type="molecule type" value="Genomic_DNA"/>
</dbReference>
<keyword evidence="1" id="KW-0378">Hydrolase</keyword>
<sequence>MDASSTIDVAVWNIEADGGRQGERRDLALDILAEHEPDVWLQQEAKHSRKGGQRLKNSAAKRLGLRGFLAEPNPYVDADIATAVYLRPELFHVREEPPRAKPWWLHPCHVQAQLGDCPVPLNTVSAHLCFFDANQRLTEAGWLTTLAEPGMVTLIGMDSNSYPRAPEPTVLPNWDTVTDRAHMVHRTYVDADGHRRSDTRPDAALIDAGYVDLARHAADHLGVDSKMALAPTAGFYKPHQGGPQCIDRGYAAGGAADALDHIEVIDTEDTRAASDHAMVLYRFNRARLERVLTQAAPCTR</sequence>
<proteinExistence type="predicted"/>
<keyword evidence="2" id="KW-1185">Reference proteome</keyword>
<dbReference type="RefSeq" id="WP_216342450.1">
    <property type="nucleotide sequence ID" value="NZ_JAHLEM010000149.1"/>
</dbReference>
<name>A0ABS6CES5_9ACTN</name>
<organism evidence="1 2">
    <name type="scientific">Streptomyces niphimycinicus</name>
    <dbReference type="NCBI Taxonomy" id="2842201"/>
    <lineage>
        <taxon>Bacteria</taxon>
        <taxon>Bacillati</taxon>
        <taxon>Actinomycetota</taxon>
        <taxon>Actinomycetes</taxon>
        <taxon>Kitasatosporales</taxon>
        <taxon>Streptomycetaceae</taxon>
        <taxon>Streptomyces</taxon>
    </lineage>
</organism>
<protein>
    <submittedName>
        <fullName evidence="1">Endonuclease/exonuclease/phosphatase family protein</fullName>
    </submittedName>
</protein>
<keyword evidence="1" id="KW-0255">Endonuclease</keyword>
<reference evidence="1 2" key="1">
    <citation type="submission" date="2021-06" db="EMBL/GenBank/DDBJ databases">
        <authorList>
            <person name="Pan X."/>
        </authorList>
    </citation>
    <scope>NUCLEOTIDE SEQUENCE [LARGE SCALE GENOMIC DNA]</scope>
    <source>
        <strain evidence="1 2">4503</strain>
    </source>
</reference>